<dbReference type="Pfam" id="PF01467">
    <property type="entry name" value="CTP_transf_like"/>
    <property type="match status" value="1"/>
</dbReference>
<protein>
    <submittedName>
        <fullName evidence="4">Adenylyltransferase/cytidyltransferase family protein</fullName>
    </submittedName>
</protein>
<gene>
    <name evidence="4" type="ORF">WMO28_05115</name>
</gene>
<evidence type="ECO:0000256" key="2">
    <source>
        <dbReference type="ARBA" id="ARBA00022695"/>
    </source>
</evidence>
<dbReference type="InterPro" id="IPR004821">
    <property type="entry name" value="Cyt_trans-like"/>
</dbReference>
<feature type="domain" description="Cytidyltransferase-like" evidence="3">
    <location>
        <begin position="9"/>
        <end position="134"/>
    </location>
</feature>
<organism evidence="4 5">
    <name type="scientific">Blautia aquisgranensis</name>
    <dbReference type="NCBI Taxonomy" id="3133153"/>
    <lineage>
        <taxon>Bacteria</taxon>
        <taxon>Bacillati</taxon>
        <taxon>Bacillota</taxon>
        <taxon>Clostridia</taxon>
        <taxon>Lachnospirales</taxon>
        <taxon>Lachnospiraceae</taxon>
        <taxon>Blautia</taxon>
    </lineage>
</organism>
<evidence type="ECO:0000313" key="5">
    <source>
        <dbReference type="Proteomes" id="UP001473063"/>
    </source>
</evidence>
<dbReference type="Proteomes" id="UP001473063">
    <property type="component" value="Unassembled WGS sequence"/>
</dbReference>
<dbReference type="InterPro" id="IPR050385">
    <property type="entry name" value="Archaeal_FAD_synthase"/>
</dbReference>
<dbReference type="PANTHER" id="PTHR43793">
    <property type="entry name" value="FAD SYNTHASE"/>
    <property type="match status" value="1"/>
</dbReference>
<keyword evidence="2 4" id="KW-0548">Nucleotidyltransferase</keyword>
<dbReference type="EMBL" id="JBBMEJ010000004">
    <property type="protein sequence ID" value="MEQ2370336.1"/>
    <property type="molecule type" value="Genomic_DNA"/>
</dbReference>
<dbReference type="GO" id="GO:0016779">
    <property type="term" value="F:nucleotidyltransferase activity"/>
    <property type="evidence" value="ECO:0007669"/>
    <property type="project" value="UniProtKB-KW"/>
</dbReference>
<dbReference type="Gene3D" id="3.40.50.620">
    <property type="entry name" value="HUPs"/>
    <property type="match status" value="1"/>
</dbReference>
<name>A0ABV1BCU9_9FIRM</name>
<reference evidence="4 5" key="1">
    <citation type="submission" date="2024-03" db="EMBL/GenBank/DDBJ databases">
        <title>Human intestinal bacterial collection.</title>
        <authorList>
            <person name="Pauvert C."/>
            <person name="Hitch T.C.A."/>
            <person name="Clavel T."/>
        </authorList>
    </citation>
    <scope>NUCLEOTIDE SEQUENCE [LARGE SCALE GENOMIC DNA]</scope>
    <source>
        <strain evidence="4 5">CLA-JM-H16</strain>
    </source>
</reference>
<dbReference type="InterPro" id="IPR014729">
    <property type="entry name" value="Rossmann-like_a/b/a_fold"/>
</dbReference>
<dbReference type="RefSeq" id="WP_349056249.1">
    <property type="nucleotide sequence ID" value="NZ_JBBMEJ010000004.1"/>
</dbReference>
<dbReference type="PANTHER" id="PTHR43793:SF1">
    <property type="entry name" value="FAD SYNTHASE"/>
    <property type="match status" value="1"/>
</dbReference>
<evidence type="ECO:0000313" key="4">
    <source>
        <dbReference type="EMBL" id="MEQ2370336.1"/>
    </source>
</evidence>
<keyword evidence="5" id="KW-1185">Reference proteome</keyword>
<proteinExistence type="predicted"/>
<comment type="caution">
    <text evidence="4">The sequence shown here is derived from an EMBL/GenBank/DDBJ whole genome shotgun (WGS) entry which is preliminary data.</text>
</comment>
<dbReference type="SUPFAM" id="SSF52374">
    <property type="entry name" value="Nucleotidylyl transferase"/>
    <property type="match status" value="1"/>
</dbReference>
<evidence type="ECO:0000259" key="3">
    <source>
        <dbReference type="Pfam" id="PF01467"/>
    </source>
</evidence>
<evidence type="ECO:0000256" key="1">
    <source>
        <dbReference type="ARBA" id="ARBA00022679"/>
    </source>
</evidence>
<accession>A0ABV1BCU9</accession>
<keyword evidence="1" id="KW-0808">Transferase</keyword>
<dbReference type="NCBIfam" id="TIGR00125">
    <property type="entry name" value="cyt_tran_rel"/>
    <property type="match status" value="1"/>
</dbReference>
<sequence length="142" mass="16239">MEKYKIGYTQGVYDMFHIGHLNLLNNAKKYCDRLVVGVNSDRLVEAYKNKTPVIDENSRQYIVGNIKAVDECIVADTLDKIEMHKKIGFDVIFIGDDWKGNSRWKQTELEMKKIGVSVIYLPHTSGISSTELRTVQNKKVGE</sequence>